<keyword evidence="9" id="KW-0539">Nucleus</keyword>
<keyword evidence="5" id="KW-0862">Zinc</keyword>
<keyword evidence="7" id="KW-0238">DNA-binding</keyword>
<evidence type="ECO:0000313" key="13">
    <source>
        <dbReference type="EMBL" id="ESK96079.1"/>
    </source>
</evidence>
<dbReference type="OrthoDB" id="428577at2759"/>
<keyword evidence="4" id="KW-0863">Zinc-finger</keyword>
<evidence type="ECO:0000256" key="5">
    <source>
        <dbReference type="ARBA" id="ARBA00022833"/>
    </source>
</evidence>
<dbReference type="GO" id="GO:0070860">
    <property type="term" value="C:RNA polymerase I core factor complex"/>
    <property type="evidence" value="ECO:0007669"/>
    <property type="project" value="InterPro"/>
</dbReference>
<gene>
    <name evidence="13" type="ORF">Moror_7424</name>
</gene>
<reference evidence="13 14" key="1">
    <citation type="journal article" date="2014" name="BMC Genomics">
        <title>Genome and secretome analysis of the hemibiotrophic fungal pathogen, Moniliophthora roreri, which causes frosty pod rot disease of cacao: mechanisms of the biotrophic and necrotrophic phases.</title>
        <authorList>
            <person name="Meinhardt L.W."/>
            <person name="Costa G.G.L."/>
            <person name="Thomazella D.P.T."/>
            <person name="Teixeira P.J.P.L."/>
            <person name="Carazzolle M.F."/>
            <person name="Schuster S.C."/>
            <person name="Carlson J.E."/>
            <person name="Guiltinan M.J."/>
            <person name="Mieczkowski P."/>
            <person name="Farmer A."/>
            <person name="Ramaraj T."/>
            <person name="Crozier J."/>
            <person name="Davis R.E."/>
            <person name="Shao J."/>
            <person name="Melnick R.L."/>
            <person name="Pereira G.A.G."/>
            <person name="Bailey B.A."/>
        </authorList>
    </citation>
    <scope>NUCLEOTIDE SEQUENCE [LARGE SCALE GENOMIC DNA]</scope>
    <source>
        <strain evidence="13 14">MCA 2997</strain>
    </source>
</reference>
<evidence type="ECO:0000256" key="6">
    <source>
        <dbReference type="ARBA" id="ARBA00023015"/>
    </source>
</evidence>
<dbReference type="AlphaFoldDB" id="V2YWK4"/>
<dbReference type="KEGG" id="mrr:Moror_7424"/>
<evidence type="ECO:0000256" key="9">
    <source>
        <dbReference type="ARBA" id="ARBA00023242"/>
    </source>
</evidence>
<keyword evidence="13" id="KW-0689">Ribosomal protein</keyword>
<feature type="region of interest" description="Disordered" evidence="10">
    <location>
        <begin position="45"/>
        <end position="69"/>
    </location>
</feature>
<evidence type="ECO:0000256" key="7">
    <source>
        <dbReference type="ARBA" id="ARBA00023125"/>
    </source>
</evidence>
<dbReference type="InterPro" id="IPR048538">
    <property type="entry name" value="Rrn7_cyclin_C"/>
</dbReference>
<dbReference type="Proteomes" id="UP000017559">
    <property type="component" value="Unassembled WGS sequence"/>
</dbReference>
<evidence type="ECO:0000259" key="12">
    <source>
        <dbReference type="Pfam" id="PF20645"/>
    </source>
</evidence>
<keyword evidence="13" id="KW-0687">Ribonucleoprotein</keyword>
<accession>V2YWK4</accession>
<dbReference type="GO" id="GO:0005840">
    <property type="term" value="C:ribosome"/>
    <property type="evidence" value="ECO:0007669"/>
    <property type="project" value="UniProtKB-KW"/>
</dbReference>
<evidence type="ECO:0000259" key="11">
    <source>
        <dbReference type="Pfam" id="PF20644"/>
    </source>
</evidence>
<dbReference type="InterPro" id="IPR048540">
    <property type="entry name" value="Rrn7_cyclin_N"/>
</dbReference>
<feature type="compositionally biased region" description="Basic residues" evidence="10">
    <location>
        <begin position="49"/>
        <end position="64"/>
    </location>
</feature>
<keyword evidence="14" id="KW-1185">Reference proteome</keyword>
<feature type="domain" description="Rrn7/TAF1B N-terminal cyclin" evidence="11">
    <location>
        <begin position="189"/>
        <end position="276"/>
    </location>
</feature>
<proteinExistence type="inferred from homology"/>
<keyword evidence="3" id="KW-0479">Metal-binding</keyword>
<evidence type="ECO:0000256" key="1">
    <source>
        <dbReference type="ARBA" id="ARBA00004604"/>
    </source>
</evidence>
<comment type="similarity">
    <text evidence="2">Belongs to the RRN7/TAF1B family.</text>
</comment>
<feature type="compositionally biased region" description="Acidic residues" evidence="10">
    <location>
        <begin position="203"/>
        <end position="215"/>
    </location>
</feature>
<comment type="subcellular location">
    <subcellularLocation>
        <location evidence="1">Nucleus</location>
        <location evidence="1">Nucleolus</location>
    </subcellularLocation>
</comment>
<dbReference type="GO" id="GO:0042790">
    <property type="term" value="P:nucleolar large rRNA transcription by RNA polymerase I"/>
    <property type="evidence" value="ECO:0007669"/>
    <property type="project" value="TreeGrafter"/>
</dbReference>
<feature type="region of interest" description="Disordered" evidence="10">
    <location>
        <begin position="130"/>
        <end position="224"/>
    </location>
</feature>
<organism evidence="13 14">
    <name type="scientific">Moniliophthora roreri (strain MCA 2997)</name>
    <name type="common">Cocoa frosty pod rot fungus</name>
    <name type="synonym">Crinipellis roreri</name>
    <dbReference type="NCBI Taxonomy" id="1381753"/>
    <lineage>
        <taxon>Eukaryota</taxon>
        <taxon>Fungi</taxon>
        <taxon>Dikarya</taxon>
        <taxon>Basidiomycota</taxon>
        <taxon>Agaricomycotina</taxon>
        <taxon>Agaricomycetes</taxon>
        <taxon>Agaricomycetidae</taxon>
        <taxon>Agaricales</taxon>
        <taxon>Marasmiineae</taxon>
        <taxon>Marasmiaceae</taxon>
        <taxon>Moniliophthora</taxon>
    </lineage>
</organism>
<dbReference type="PANTHER" id="PTHR31576:SF2">
    <property type="entry name" value="TATA BOX-BINDING PROTEIN-ASSOCIATED FACTOR RNA POLYMERASE I SUBUNIT B"/>
    <property type="match status" value="1"/>
</dbReference>
<dbReference type="HOGENOM" id="CLU_484854_0_0_1"/>
<evidence type="ECO:0000256" key="8">
    <source>
        <dbReference type="ARBA" id="ARBA00023163"/>
    </source>
</evidence>
<evidence type="ECO:0000313" key="14">
    <source>
        <dbReference type="Proteomes" id="UP000017559"/>
    </source>
</evidence>
<keyword evidence="6" id="KW-0805">Transcription regulation</keyword>
<sequence>MAPRRRCPVCRSKQWHKEPSSGLIACSEGHILQNYRNETTEAEDLGQHSLKKRALKSDRKKKERASHANPKLYHGARARYLYFQCQQLILRKQIVALTKLCNLPSEFEMICREIWALHLSLLPDPPPAEPYYHAQREARAESEDPNPSLKHHSSPVPDKRVPSPDSYLSEGEDNKHRIRIGSGQSDSEEEDSEMAELLRQNSESEDDGDEEEDDGSTLKQAPKITRRRAYEGPANNLAVLMIACWTMRVPMLYRDFARYAELYELPYLDPVRYLPQEIVSHLTKHNIQALSPAHVPSTVALHGLTSRLARLLYVNYGILTPEANAAPILWRVIDSIGGNPTLYCLTKRLSHILALPLALHHTLAPSLRIVKTSDPENHKYDDVPVEVSFMAATIIILKMVYGLDGSVRRPQESTDPACALPKLDEYLRFVGQLNEVSLSNEATIFSSVLTTSVGELRDEMIDDYLSFCERALLKPSGNDRQGRN</sequence>
<evidence type="ECO:0000256" key="4">
    <source>
        <dbReference type="ARBA" id="ARBA00022771"/>
    </source>
</evidence>
<dbReference type="PANTHER" id="PTHR31576">
    <property type="entry name" value="TATA BOX-BINDING PROTEIN-ASSOCIATED FACTOR RNA POLYMERASE I SUBUNIT B"/>
    <property type="match status" value="1"/>
</dbReference>
<dbReference type="Pfam" id="PF20644">
    <property type="entry name" value="Rrn7_cyclin_N"/>
    <property type="match status" value="1"/>
</dbReference>
<name>V2YWK4_MONRO</name>
<dbReference type="EMBL" id="AWSO01000055">
    <property type="protein sequence ID" value="ESK96079.1"/>
    <property type="molecule type" value="Genomic_DNA"/>
</dbReference>
<keyword evidence="8" id="KW-0804">Transcription</keyword>
<protein>
    <submittedName>
        <fullName evidence="13">Ribosomal protein</fullName>
    </submittedName>
</protein>
<evidence type="ECO:0000256" key="10">
    <source>
        <dbReference type="SAM" id="MobiDB-lite"/>
    </source>
</evidence>
<dbReference type="InterPro" id="IPR033599">
    <property type="entry name" value="TAF1B/Rrn7"/>
</dbReference>
<comment type="caution">
    <text evidence="13">The sequence shown here is derived from an EMBL/GenBank/DDBJ whole genome shotgun (WGS) entry which is preliminary data.</text>
</comment>
<evidence type="ECO:0000256" key="2">
    <source>
        <dbReference type="ARBA" id="ARBA00006899"/>
    </source>
</evidence>
<dbReference type="GO" id="GO:0001164">
    <property type="term" value="F:RNA polymerase I core promoter sequence-specific DNA binding"/>
    <property type="evidence" value="ECO:0007669"/>
    <property type="project" value="InterPro"/>
</dbReference>
<evidence type="ECO:0000256" key="3">
    <source>
        <dbReference type="ARBA" id="ARBA00022723"/>
    </source>
</evidence>
<feature type="domain" description="Rrn7/TAF1B C-terminal cyclin" evidence="12">
    <location>
        <begin position="294"/>
        <end position="471"/>
    </location>
</feature>
<dbReference type="STRING" id="1381753.V2YWK4"/>
<dbReference type="GO" id="GO:0008270">
    <property type="term" value="F:zinc ion binding"/>
    <property type="evidence" value="ECO:0007669"/>
    <property type="project" value="UniProtKB-KW"/>
</dbReference>
<dbReference type="Pfam" id="PF20645">
    <property type="entry name" value="Rrn7_cyclin_C"/>
    <property type="match status" value="1"/>
</dbReference>